<dbReference type="PIRSF" id="PIRSF000337">
    <property type="entry name" value="NTA_MOA"/>
    <property type="match status" value="1"/>
</dbReference>
<dbReference type="PANTHER" id="PTHR30011:SF16">
    <property type="entry name" value="C2H2 FINGER DOMAIN TRANSCRIPTION FACTOR (EUROFUNG)-RELATED"/>
    <property type="match status" value="1"/>
</dbReference>
<dbReference type="PANTHER" id="PTHR30011">
    <property type="entry name" value="ALKANESULFONATE MONOOXYGENASE-RELATED"/>
    <property type="match status" value="1"/>
</dbReference>
<dbReference type="SUPFAM" id="SSF51679">
    <property type="entry name" value="Bacterial luciferase-like"/>
    <property type="match status" value="1"/>
</dbReference>
<dbReference type="OrthoDB" id="9779442at2"/>
<evidence type="ECO:0000256" key="1">
    <source>
        <dbReference type="ARBA" id="ARBA00022630"/>
    </source>
</evidence>
<keyword evidence="2 6" id="KW-0288">FMN</keyword>
<dbReference type="KEGG" id="rgr:FZ934_23670"/>
<reference evidence="8 9" key="1">
    <citation type="submission" date="2019-08" db="EMBL/GenBank/DDBJ databases">
        <title>Prosopis cineraria nodule microbiome.</title>
        <authorList>
            <person name="Ali R."/>
            <person name="Chaluvadi S.R."/>
            <person name="Wang X."/>
        </authorList>
    </citation>
    <scope>NUCLEOTIDE SEQUENCE [LARGE SCALE GENOMIC DNA]</scope>
    <source>
        <strain evidence="8 9">BG7</strain>
        <plasmid evidence="8 9">unnamed</plasmid>
    </source>
</reference>
<protein>
    <submittedName>
        <fullName evidence="8">NtaA/DmoA family FMN-dependent monooxygenase</fullName>
        <ecNumber evidence="8">1.14.-.-</ecNumber>
    </submittedName>
</protein>
<gene>
    <name evidence="8" type="ORF">FZ934_23670</name>
</gene>
<feature type="binding site" evidence="6">
    <location>
        <position position="150"/>
    </location>
    <ligand>
        <name>FMN</name>
        <dbReference type="ChEBI" id="CHEBI:58210"/>
    </ligand>
</feature>
<proteinExistence type="inferred from homology"/>
<evidence type="ECO:0000256" key="6">
    <source>
        <dbReference type="PIRSR" id="PIRSR000337-1"/>
    </source>
</evidence>
<feature type="binding site" evidence="6">
    <location>
        <position position="59"/>
    </location>
    <ligand>
        <name>FMN</name>
        <dbReference type="ChEBI" id="CHEBI:58210"/>
    </ligand>
</feature>
<dbReference type="InterPro" id="IPR016215">
    <property type="entry name" value="NTA_MOA"/>
</dbReference>
<evidence type="ECO:0000256" key="3">
    <source>
        <dbReference type="ARBA" id="ARBA00023002"/>
    </source>
</evidence>
<dbReference type="RefSeq" id="WP_153273255.1">
    <property type="nucleotide sequence ID" value="NZ_CP043499.1"/>
</dbReference>
<geneLocation type="plasmid" evidence="8 9">
    <name>unnamed</name>
</geneLocation>
<sequence length="435" mass="48481">MSIQKRRMNLNVGLNSTGYLANAWKYRSGNRHDINDPAYYRRLAEIAHKGLFDAVFFSDHPALMTEPLGRPFHTIDPLILCTALAAQVPDIGFVVTVSSTYNSPYNFARRTQSLDIVSGGRLIVNIVSSFNPNVAANFGSAALPPRNERYARATEFLDVAKKLWSSWDPRREGEVPPDRFWDSTSAVAIDHDDAIFQVRGPLNVPRGPQGHPVIAQAGASDGGIELAARHGEIIYCNILSKPAGKAFGNKVRERAVSLGRDPSGIRIVPGLVVILGEDRKEALRKHELYSGTGSEDGLLDRFVREHGLDRDRFDPDAVLDYERFVPDPNRQQAVGMGLGLSDLLQHEKLTARQAVRRSEGHHRLLLGSAEEVAKEMIDLWEDGTVDGYTLQPPRAPDDIEEFVDRVIPVLQDRGVYPRQYEGRTIRDRYGLPYPA</sequence>
<keyword evidence="1 6" id="KW-0285">Flavoprotein</keyword>
<keyword evidence="9" id="KW-1185">Reference proteome</keyword>
<dbReference type="GO" id="GO:0004497">
    <property type="term" value="F:monooxygenase activity"/>
    <property type="evidence" value="ECO:0007669"/>
    <property type="project" value="UniProtKB-KW"/>
</dbReference>
<keyword evidence="3 8" id="KW-0560">Oxidoreductase</keyword>
<dbReference type="InterPro" id="IPR036661">
    <property type="entry name" value="Luciferase-like_sf"/>
</dbReference>
<dbReference type="InterPro" id="IPR011251">
    <property type="entry name" value="Luciferase-like_dom"/>
</dbReference>
<keyword evidence="4 8" id="KW-0503">Monooxygenase</keyword>
<evidence type="ECO:0000313" key="9">
    <source>
        <dbReference type="Proteomes" id="UP000326881"/>
    </source>
</evidence>
<name>A0A5Q0CGS2_9HYPH</name>
<dbReference type="InterPro" id="IPR051260">
    <property type="entry name" value="Diverse_substr_monoxygenases"/>
</dbReference>
<accession>A0A5Q0CGS2</accession>
<dbReference type="AlphaFoldDB" id="A0A5Q0CGS2"/>
<dbReference type="Pfam" id="PF00296">
    <property type="entry name" value="Bac_luciferase"/>
    <property type="match status" value="1"/>
</dbReference>
<dbReference type="CDD" id="cd01095">
    <property type="entry name" value="Nitrilotriacetate_monoxgenase"/>
    <property type="match status" value="1"/>
</dbReference>
<dbReference type="EMBL" id="CP043499">
    <property type="protein sequence ID" value="QFY63287.1"/>
    <property type="molecule type" value="Genomic_DNA"/>
</dbReference>
<keyword evidence="8" id="KW-0614">Plasmid</keyword>
<dbReference type="EC" id="1.14.-.-" evidence="8"/>
<evidence type="ECO:0000256" key="4">
    <source>
        <dbReference type="ARBA" id="ARBA00023033"/>
    </source>
</evidence>
<evidence type="ECO:0000313" key="8">
    <source>
        <dbReference type="EMBL" id="QFY63287.1"/>
    </source>
</evidence>
<feature type="binding site" evidence="6">
    <location>
        <position position="220"/>
    </location>
    <ligand>
        <name>FMN</name>
        <dbReference type="ChEBI" id="CHEBI:58210"/>
    </ligand>
</feature>
<evidence type="ECO:0000259" key="7">
    <source>
        <dbReference type="Pfam" id="PF00296"/>
    </source>
</evidence>
<feature type="domain" description="Luciferase-like" evidence="7">
    <location>
        <begin position="34"/>
        <end position="385"/>
    </location>
</feature>
<evidence type="ECO:0000256" key="5">
    <source>
        <dbReference type="ARBA" id="ARBA00033748"/>
    </source>
</evidence>
<dbReference type="NCBIfam" id="TIGR03860">
    <property type="entry name" value="FMN_nitrolo"/>
    <property type="match status" value="1"/>
</dbReference>
<dbReference type="Gene3D" id="3.20.20.30">
    <property type="entry name" value="Luciferase-like domain"/>
    <property type="match status" value="1"/>
</dbReference>
<dbReference type="GO" id="GO:0016705">
    <property type="term" value="F:oxidoreductase activity, acting on paired donors, with incorporation or reduction of molecular oxygen"/>
    <property type="evidence" value="ECO:0007669"/>
    <property type="project" value="InterPro"/>
</dbReference>
<feature type="binding site" evidence="6">
    <location>
        <position position="96"/>
    </location>
    <ligand>
        <name>FMN</name>
        <dbReference type="ChEBI" id="CHEBI:58210"/>
    </ligand>
</feature>
<evidence type="ECO:0000256" key="2">
    <source>
        <dbReference type="ARBA" id="ARBA00022643"/>
    </source>
</evidence>
<dbReference type="Proteomes" id="UP000326881">
    <property type="component" value="Plasmid unnamed"/>
</dbReference>
<organism evidence="8 9">
    <name type="scientific">Rhizobium grahamii</name>
    <dbReference type="NCBI Taxonomy" id="1120045"/>
    <lineage>
        <taxon>Bacteria</taxon>
        <taxon>Pseudomonadati</taxon>
        <taxon>Pseudomonadota</taxon>
        <taxon>Alphaproteobacteria</taxon>
        <taxon>Hyphomicrobiales</taxon>
        <taxon>Rhizobiaceae</taxon>
        <taxon>Rhizobium/Agrobacterium group</taxon>
        <taxon>Rhizobium</taxon>
    </lineage>
</organism>
<comment type="similarity">
    <text evidence="5">Belongs to the NtaA/SnaA/DszA monooxygenase family.</text>
</comment>